<feature type="domain" description="HTH cro/C1-type" evidence="1">
    <location>
        <begin position="57"/>
        <end position="102"/>
    </location>
</feature>
<proteinExistence type="predicted"/>
<dbReference type="Pfam" id="PF01381">
    <property type="entry name" value="HTH_3"/>
    <property type="match status" value="1"/>
</dbReference>
<sequence length="107" mass="11811">MVEEAPFSDVDTITDMVIIVNMFMASYDAGMSDGLSPVDRRIREAMRHAMETHSPRLTQSSLAERLGISQPAVAALLSGRRGQIPQSLVDLLDALNLELVVQEKEQE</sequence>
<dbReference type="SMART" id="SM00530">
    <property type="entry name" value="HTH_XRE"/>
    <property type="match status" value="1"/>
</dbReference>
<keyword evidence="3" id="KW-1185">Reference proteome</keyword>
<dbReference type="SUPFAM" id="SSF47413">
    <property type="entry name" value="lambda repressor-like DNA-binding domains"/>
    <property type="match status" value="1"/>
</dbReference>
<accession>A0ABP9WC55</accession>
<reference evidence="2 3" key="1">
    <citation type="submission" date="2024-02" db="EMBL/GenBank/DDBJ databases">
        <title>Deinococcus carri NBRC 110142.</title>
        <authorList>
            <person name="Ichikawa N."/>
            <person name="Katano-Makiyama Y."/>
            <person name="Hidaka K."/>
        </authorList>
    </citation>
    <scope>NUCLEOTIDE SEQUENCE [LARGE SCALE GENOMIC DNA]</scope>
    <source>
        <strain evidence="2 3">NBRC 110142</strain>
    </source>
</reference>
<dbReference type="InterPro" id="IPR001387">
    <property type="entry name" value="Cro/C1-type_HTH"/>
</dbReference>
<organism evidence="2 3">
    <name type="scientific">Deinococcus carri</name>
    <dbReference type="NCBI Taxonomy" id="1211323"/>
    <lineage>
        <taxon>Bacteria</taxon>
        <taxon>Thermotogati</taxon>
        <taxon>Deinococcota</taxon>
        <taxon>Deinococci</taxon>
        <taxon>Deinococcales</taxon>
        <taxon>Deinococcaceae</taxon>
        <taxon>Deinococcus</taxon>
    </lineage>
</organism>
<evidence type="ECO:0000313" key="3">
    <source>
        <dbReference type="Proteomes" id="UP001401887"/>
    </source>
</evidence>
<dbReference type="EMBL" id="BAABRP010000027">
    <property type="protein sequence ID" value="GAA5514904.1"/>
    <property type="molecule type" value="Genomic_DNA"/>
</dbReference>
<dbReference type="CDD" id="cd00093">
    <property type="entry name" value="HTH_XRE"/>
    <property type="match status" value="1"/>
</dbReference>
<protein>
    <recommendedName>
        <fullName evidence="1">HTH cro/C1-type domain-containing protein</fullName>
    </recommendedName>
</protein>
<dbReference type="Gene3D" id="1.10.260.40">
    <property type="entry name" value="lambda repressor-like DNA-binding domains"/>
    <property type="match status" value="1"/>
</dbReference>
<dbReference type="InterPro" id="IPR010982">
    <property type="entry name" value="Lambda_DNA-bd_dom_sf"/>
</dbReference>
<name>A0ABP9WC55_9DEIO</name>
<dbReference type="PROSITE" id="PS50943">
    <property type="entry name" value="HTH_CROC1"/>
    <property type="match status" value="1"/>
</dbReference>
<dbReference type="Proteomes" id="UP001401887">
    <property type="component" value="Unassembled WGS sequence"/>
</dbReference>
<evidence type="ECO:0000313" key="2">
    <source>
        <dbReference type="EMBL" id="GAA5514904.1"/>
    </source>
</evidence>
<gene>
    <name evidence="2" type="ORF">Dcar01_03668</name>
</gene>
<comment type="caution">
    <text evidence="2">The sequence shown here is derived from an EMBL/GenBank/DDBJ whole genome shotgun (WGS) entry which is preliminary data.</text>
</comment>
<evidence type="ECO:0000259" key="1">
    <source>
        <dbReference type="PROSITE" id="PS50943"/>
    </source>
</evidence>